<dbReference type="Pfam" id="PF13561">
    <property type="entry name" value="adh_short_C2"/>
    <property type="match status" value="1"/>
</dbReference>
<accession>A0ABR3IWK5</accession>
<dbReference type="InterPro" id="IPR052178">
    <property type="entry name" value="Sec_Metab_Biosynth_SDR"/>
</dbReference>
<dbReference type="InterPro" id="IPR036291">
    <property type="entry name" value="NAD(P)-bd_dom_sf"/>
</dbReference>
<evidence type="ECO:0000313" key="4">
    <source>
        <dbReference type="EMBL" id="KAL0947749.1"/>
    </source>
</evidence>
<organism evidence="4 5">
    <name type="scientific">Hohenbuehelia grisea</name>
    <dbReference type="NCBI Taxonomy" id="104357"/>
    <lineage>
        <taxon>Eukaryota</taxon>
        <taxon>Fungi</taxon>
        <taxon>Dikarya</taxon>
        <taxon>Basidiomycota</taxon>
        <taxon>Agaricomycotina</taxon>
        <taxon>Agaricomycetes</taxon>
        <taxon>Agaricomycetidae</taxon>
        <taxon>Agaricales</taxon>
        <taxon>Pleurotineae</taxon>
        <taxon>Pleurotaceae</taxon>
        <taxon>Hohenbuehelia</taxon>
    </lineage>
</organism>
<name>A0ABR3IWK5_9AGAR</name>
<dbReference type="SUPFAM" id="SSF51735">
    <property type="entry name" value="NAD(P)-binding Rossmann-fold domains"/>
    <property type="match status" value="1"/>
</dbReference>
<dbReference type="PRINTS" id="PR00080">
    <property type="entry name" value="SDRFAMILY"/>
</dbReference>
<evidence type="ECO:0000313" key="5">
    <source>
        <dbReference type="Proteomes" id="UP001556367"/>
    </source>
</evidence>
<dbReference type="EMBL" id="JASNQZ010000015">
    <property type="protein sequence ID" value="KAL0947749.1"/>
    <property type="molecule type" value="Genomic_DNA"/>
</dbReference>
<sequence length="284" mass="29766">MSKLDLSTSSLYNIRGKIALVTGGSSGIGKMIAEGFVQNGAKVYIAARKEAQLKATTEELNKIAPGSVQYIVANVGSKAGCDALIAELKKRESKLHILVNNSGITWGAPFVDFPEAKGWDNVMAVNVKSIFYMTAGLADLLEQDATAADPGRVINISSVAGISAQAEGELSAPGSGVWSYNTSKAAANHLTSQLSLTLVRRHINVNAILPGVFPSKMTAFGFQQVGSEGFEAKQPTGRYGHPEDMAGVALFLVSPASTHVTGVHIPLDGGARFLPQAVTGQVKL</sequence>
<dbReference type="InterPro" id="IPR002347">
    <property type="entry name" value="SDR_fam"/>
</dbReference>
<dbReference type="Gene3D" id="3.40.50.720">
    <property type="entry name" value="NAD(P)-binding Rossmann-like Domain"/>
    <property type="match status" value="1"/>
</dbReference>
<evidence type="ECO:0000256" key="3">
    <source>
        <dbReference type="ARBA" id="ARBA00023002"/>
    </source>
</evidence>
<dbReference type="PANTHER" id="PTHR43618">
    <property type="entry name" value="7-ALPHA-HYDROXYSTEROID DEHYDROGENASE"/>
    <property type="match status" value="1"/>
</dbReference>
<protein>
    <recommendedName>
        <fullName evidence="6">Rhamnolipids biosynthesis 3-oxoacyl-[acyl-carrier-protein] reductase</fullName>
    </recommendedName>
</protein>
<keyword evidence="3" id="KW-0560">Oxidoreductase</keyword>
<comment type="caution">
    <text evidence="4">The sequence shown here is derived from an EMBL/GenBank/DDBJ whole genome shotgun (WGS) entry which is preliminary data.</text>
</comment>
<proteinExistence type="inferred from homology"/>
<dbReference type="PANTHER" id="PTHR43618:SF8">
    <property type="entry name" value="7ALPHA-HYDROXYSTEROID DEHYDROGENASE"/>
    <property type="match status" value="1"/>
</dbReference>
<keyword evidence="5" id="KW-1185">Reference proteome</keyword>
<dbReference type="Proteomes" id="UP001556367">
    <property type="component" value="Unassembled WGS sequence"/>
</dbReference>
<reference evidence="5" key="1">
    <citation type="submission" date="2024-06" db="EMBL/GenBank/DDBJ databases">
        <title>Multi-omics analyses provide insights into the biosynthesis of the anticancer antibiotic pleurotin in Hohenbuehelia grisea.</title>
        <authorList>
            <person name="Weaver J.A."/>
            <person name="Alberti F."/>
        </authorList>
    </citation>
    <scope>NUCLEOTIDE SEQUENCE [LARGE SCALE GENOMIC DNA]</scope>
    <source>
        <strain evidence="5">T-177</strain>
    </source>
</reference>
<gene>
    <name evidence="4" type="ORF">HGRIS_013829</name>
</gene>
<keyword evidence="2" id="KW-0521">NADP</keyword>
<comment type="similarity">
    <text evidence="1">Belongs to the short-chain dehydrogenases/reductases (SDR) family.</text>
</comment>
<evidence type="ECO:0008006" key="6">
    <source>
        <dbReference type="Google" id="ProtNLM"/>
    </source>
</evidence>
<evidence type="ECO:0000256" key="1">
    <source>
        <dbReference type="ARBA" id="ARBA00006484"/>
    </source>
</evidence>
<evidence type="ECO:0000256" key="2">
    <source>
        <dbReference type="ARBA" id="ARBA00022857"/>
    </source>
</evidence>
<dbReference type="PRINTS" id="PR00081">
    <property type="entry name" value="GDHRDH"/>
</dbReference>